<dbReference type="AlphaFoldDB" id="Q8ZZ83"/>
<proteinExistence type="predicted"/>
<gene>
    <name evidence="1" type="ordered locus">PAE0390</name>
</gene>
<dbReference type="InParanoid" id="Q8ZZ83"/>
<reference evidence="1 2" key="1">
    <citation type="journal article" date="2002" name="Proc. Natl. Acad. Sci. U.S.A.">
        <title>Genome sequence of the hyperthermophilic crenarchaeon Pyrobaculum aerophilum.</title>
        <authorList>
            <person name="Fitz-Gibbon S.T."/>
            <person name="Ladner H."/>
            <person name="Kim U.J."/>
            <person name="Stetter K.O."/>
            <person name="Simon M.I."/>
            <person name="Miller J.H."/>
        </authorList>
    </citation>
    <scope>NUCLEOTIDE SEQUENCE [LARGE SCALE GENOMIC DNA]</scope>
    <source>
        <strain evidence="2">ATCC 51768 / DSM 7523 / JCM 9630 / CIP 104966 / NBRC 100827 / IM2</strain>
    </source>
</reference>
<dbReference type="HOGENOM" id="CLU_3210884_0_0_2"/>
<sequence length="44" mass="5008">MFARTERALNLHDYHSRGPDPDVSLSGIEQGWGQWRRAALLKNG</sequence>
<evidence type="ECO:0000313" key="2">
    <source>
        <dbReference type="Proteomes" id="UP000002439"/>
    </source>
</evidence>
<organism evidence="1 2">
    <name type="scientific">Pyrobaculum aerophilum (strain ATCC 51768 / DSM 7523 / JCM 9630 / CIP 104966 / NBRC 100827 / IM2)</name>
    <dbReference type="NCBI Taxonomy" id="178306"/>
    <lineage>
        <taxon>Archaea</taxon>
        <taxon>Thermoproteota</taxon>
        <taxon>Thermoprotei</taxon>
        <taxon>Thermoproteales</taxon>
        <taxon>Thermoproteaceae</taxon>
        <taxon>Pyrobaculum</taxon>
    </lineage>
</organism>
<dbReference type="STRING" id="178306.PAE0390"/>
<evidence type="ECO:0000313" key="1">
    <source>
        <dbReference type="EMBL" id="AAL62758.1"/>
    </source>
</evidence>
<dbReference type="EMBL" id="AE009441">
    <property type="protein sequence ID" value="AAL62758.1"/>
    <property type="molecule type" value="Genomic_DNA"/>
</dbReference>
<dbReference type="EnsemblBacteria" id="AAL62758">
    <property type="protein sequence ID" value="AAL62758"/>
    <property type="gene ID" value="PAE0390"/>
</dbReference>
<dbReference type="KEGG" id="pai:PAE0390"/>
<protein>
    <submittedName>
        <fullName evidence="1">PaREP1, degenerate</fullName>
    </submittedName>
</protein>
<dbReference type="Proteomes" id="UP000002439">
    <property type="component" value="Chromosome"/>
</dbReference>
<name>Q8ZZ83_PYRAE</name>
<accession>Q8ZZ83</accession>
<keyword evidence="2" id="KW-1185">Reference proteome</keyword>